<name>A0A382PWL1_9ZZZZ</name>
<protein>
    <submittedName>
        <fullName evidence="1">Uncharacterized protein</fullName>
    </submittedName>
</protein>
<evidence type="ECO:0000313" key="1">
    <source>
        <dbReference type="EMBL" id="SVC77739.1"/>
    </source>
</evidence>
<sequence>MMVRFGLTMKKVSLLLFLIPLLFWWSCKDGSDLDEKTQSTYRFDLVYENTGITKDDNDYFHLTINRNSWQTLYRVRGIVYKDGVTAENMKFYWQSNLYWELGDTLGYYIHRGLTDDLEYASYDTTYITGFSGMEVPTSNSSSVSNSDGEVSNMIAPVKSMIGDTMTLQWEYYDWIYGDYGGNGQMSIVLD</sequence>
<reference evidence="1" key="1">
    <citation type="submission" date="2018-05" db="EMBL/GenBank/DDBJ databases">
        <authorList>
            <person name="Lanie J.A."/>
            <person name="Ng W.-L."/>
            <person name="Kazmierczak K.M."/>
            <person name="Andrzejewski T.M."/>
            <person name="Davidsen T.M."/>
            <person name="Wayne K.J."/>
            <person name="Tettelin H."/>
            <person name="Glass J.I."/>
            <person name="Rusch D."/>
            <person name="Podicherti R."/>
            <person name="Tsui H.-C.T."/>
            <person name="Winkler M.E."/>
        </authorList>
    </citation>
    <scope>NUCLEOTIDE SEQUENCE</scope>
</reference>
<proteinExistence type="predicted"/>
<accession>A0A382PWL1</accession>
<gene>
    <name evidence="1" type="ORF">METZ01_LOCUS330593</name>
</gene>
<dbReference type="EMBL" id="UINC01110315">
    <property type="protein sequence ID" value="SVC77739.1"/>
    <property type="molecule type" value="Genomic_DNA"/>
</dbReference>
<organism evidence="1">
    <name type="scientific">marine metagenome</name>
    <dbReference type="NCBI Taxonomy" id="408172"/>
    <lineage>
        <taxon>unclassified sequences</taxon>
        <taxon>metagenomes</taxon>
        <taxon>ecological metagenomes</taxon>
    </lineage>
</organism>
<dbReference type="AlphaFoldDB" id="A0A382PWL1"/>